<evidence type="ECO:0000259" key="3">
    <source>
        <dbReference type="Pfam" id="PF01369"/>
    </source>
</evidence>
<reference evidence="4 5" key="1">
    <citation type="journal article" date="2019" name="Genome Biol. Evol.">
        <title>Insights into the evolution of the New World diploid cottons (Gossypium, subgenus Houzingenia) based on genome sequencing.</title>
        <authorList>
            <person name="Grover C.E."/>
            <person name="Arick M.A. 2nd"/>
            <person name="Thrash A."/>
            <person name="Conover J.L."/>
            <person name="Sanders W.S."/>
            <person name="Peterson D.G."/>
            <person name="Frelichowski J.E."/>
            <person name="Scheffler J.A."/>
            <person name="Scheffler B.E."/>
            <person name="Wendel J.F."/>
        </authorList>
    </citation>
    <scope>NUCLEOTIDE SEQUENCE [LARGE SCALE GENOMIC DNA]</scope>
    <source>
        <strain evidence="4">185</strain>
        <tissue evidence="4">Leaf</tissue>
    </source>
</reference>
<dbReference type="PANTHER" id="PTHR10663">
    <property type="entry name" value="GUANYL-NUCLEOTIDE EXCHANGE FACTOR"/>
    <property type="match status" value="1"/>
</dbReference>
<comment type="subcellular location">
    <subcellularLocation>
        <location evidence="2">Cytoplasm</location>
        <location evidence="2">Cytosol</location>
    </subcellularLocation>
    <subcellularLocation>
        <location evidence="1">Membrane</location>
        <topology evidence="1">Peripheral membrane protein</topology>
        <orientation evidence="1">Cytoplasmic side</orientation>
    </subcellularLocation>
</comment>
<proteinExistence type="predicted"/>
<dbReference type="SUPFAM" id="SSF48425">
    <property type="entry name" value="Sec7 domain"/>
    <property type="match status" value="1"/>
</dbReference>
<dbReference type="PANTHER" id="PTHR10663:SF375">
    <property type="entry name" value="LD29171P"/>
    <property type="match status" value="1"/>
</dbReference>
<organism evidence="4 5">
    <name type="scientific">Gossypium aridum</name>
    <name type="common">American cotton</name>
    <name type="synonym">Erioxylum aridum</name>
    <dbReference type="NCBI Taxonomy" id="34290"/>
    <lineage>
        <taxon>Eukaryota</taxon>
        <taxon>Viridiplantae</taxon>
        <taxon>Streptophyta</taxon>
        <taxon>Embryophyta</taxon>
        <taxon>Tracheophyta</taxon>
        <taxon>Spermatophyta</taxon>
        <taxon>Magnoliopsida</taxon>
        <taxon>eudicotyledons</taxon>
        <taxon>Gunneridae</taxon>
        <taxon>Pentapetalae</taxon>
        <taxon>rosids</taxon>
        <taxon>malvids</taxon>
        <taxon>Malvales</taxon>
        <taxon>Malvaceae</taxon>
        <taxon>Malvoideae</taxon>
        <taxon>Gossypium</taxon>
    </lineage>
</organism>
<dbReference type="GO" id="GO:0032012">
    <property type="term" value="P:regulation of ARF protein signal transduction"/>
    <property type="evidence" value="ECO:0007669"/>
    <property type="project" value="InterPro"/>
</dbReference>
<gene>
    <name evidence="4" type="ORF">Goari_013488</name>
</gene>
<evidence type="ECO:0000313" key="5">
    <source>
        <dbReference type="Proteomes" id="UP000593577"/>
    </source>
</evidence>
<dbReference type="GO" id="GO:0005802">
    <property type="term" value="C:trans-Golgi network"/>
    <property type="evidence" value="ECO:0007669"/>
    <property type="project" value="TreeGrafter"/>
</dbReference>
<dbReference type="Gene3D" id="1.10.1000.11">
    <property type="entry name" value="Arf Nucleotide-binding Site Opener,domain 2"/>
    <property type="match status" value="1"/>
</dbReference>
<evidence type="ECO:0000256" key="1">
    <source>
        <dbReference type="ARBA" id="ARBA00004287"/>
    </source>
</evidence>
<feature type="domain" description="SEC7" evidence="3">
    <location>
        <begin position="1"/>
        <end position="36"/>
    </location>
</feature>
<sequence>MSADDFVRNNRGIDDGKDLPEEYLRSLFERISRNEIKMKEDDLSVQQKQSVNSSRILGLDSILNIVIRKRDEDQHMETSDNLIKHMQEQFKEKARKSESVYYAATDVVVLRFMVEVCWAPMLAAFSVPLDQSDDEIVIALCLEGFRYAIHVTAVMSMKTHRDAFVTSLAKFTSLHSPADIKQKNIDAIRAIVTLADEDGNYLREAWEHILMCVSRFEHLHLLGEGAPPDATFFAFPQNDSEKSKQAKSTVLPVLRKKGPGKIQYAAAAVMRGSYDSAGIGGNIAGAVTSEQMNNLVSNLNMLEQVGEMNRIFTRSQKLNSEAIVDFVKALCKVSMEELRSTSDPRGLFKCCIFVYILNC</sequence>
<protein>
    <recommendedName>
        <fullName evidence="3">SEC7 domain-containing protein</fullName>
    </recommendedName>
</protein>
<comment type="caution">
    <text evidence="4">The sequence shown here is derived from an EMBL/GenBank/DDBJ whole genome shotgun (WGS) entry which is preliminary data.</text>
</comment>
<dbReference type="GO" id="GO:0005085">
    <property type="term" value="F:guanyl-nucleotide exchange factor activity"/>
    <property type="evidence" value="ECO:0007669"/>
    <property type="project" value="InterPro"/>
</dbReference>
<name>A0A7J8XEV9_GOSAI</name>
<dbReference type="InterPro" id="IPR035999">
    <property type="entry name" value="Sec7_dom_sf"/>
</dbReference>
<dbReference type="InterPro" id="IPR023394">
    <property type="entry name" value="Sec7_C_sf"/>
</dbReference>
<dbReference type="AlphaFoldDB" id="A0A7J8XEV9"/>
<dbReference type="InterPro" id="IPR000904">
    <property type="entry name" value="Sec7_dom"/>
</dbReference>
<dbReference type="Proteomes" id="UP000593577">
    <property type="component" value="Unassembled WGS sequence"/>
</dbReference>
<evidence type="ECO:0000256" key="2">
    <source>
        <dbReference type="ARBA" id="ARBA00004514"/>
    </source>
</evidence>
<evidence type="ECO:0000313" key="4">
    <source>
        <dbReference type="EMBL" id="MBA0685846.1"/>
    </source>
</evidence>
<keyword evidence="5" id="KW-1185">Reference proteome</keyword>
<accession>A0A7J8XEV9</accession>
<dbReference type="Pfam" id="PF01369">
    <property type="entry name" value="Sec7"/>
    <property type="match status" value="1"/>
</dbReference>
<dbReference type="EMBL" id="JABFAA010000007">
    <property type="protein sequence ID" value="MBA0685846.1"/>
    <property type="molecule type" value="Genomic_DNA"/>
</dbReference>
<dbReference type="GO" id="GO:0016020">
    <property type="term" value="C:membrane"/>
    <property type="evidence" value="ECO:0007669"/>
    <property type="project" value="UniProtKB-SubCell"/>
</dbReference>
<dbReference type="GO" id="GO:0005829">
    <property type="term" value="C:cytosol"/>
    <property type="evidence" value="ECO:0007669"/>
    <property type="project" value="UniProtKB-SubCell"/>
</dbReference>